<keyword evidence="9" id="KW-1185">Reference proteome</keyword>
<protein>
    <recommendedName>
        <fullName evidence="10">Starch-binding protein</fullName>
    </recommendedName>
</protein>
<gene>
    <name evidence="8" type="ORF">SAE01_25760</name>
</gene>
<evidence type="ECO:0000313" key="9">
    <source>
        <dbReference type="Proteomes" id="UP000321513"/>
    </source>
</evidence>
<dbReference type="PROSITE" id="PS51257">
    <property type="entry name" value="PROKAR_LIPOPROTEIN"/>
    <property type="match status" value="1"/>
</dbReference>
<evidence type="ECO:0000256" key="3">
    <source>
        <dbReference type="ARBA" id="ARBA00022729"/>
    </source>
</evidence>
<dbReference type="AlphaFoldDB" id="A0A512BDQ0"/>
<dbReference type="Gene3D" id="1.25.40.390">
    <property type="match status" value="1"/>
</dbReference>
<evidence type="ECO:0000256" key="5">
    <source>
        <dbReference type="ARBA" id="ARBA00023237"/>
    </source>
</evidence>
<feature type="domain" description="RagB/SusD" evidence="6">
    <location>
        <begin position="310"/>
        <end position="605"/>
    </location>
</feature>
<comment type="subcellular location">
    <subcellularLocation>
        <location evidence="1">Cell outer membrane</location>
    </subcellularLocation>
</comment>
<evidence type="ECO:0000256" key="4">
    <source>
        <dbReference type="ARBA" id="ARBA00023136"/>
    </source>
</evidence>
<evidence type="ECO:0000259" key="7">
    <source>
        <dbReference type="Pfam" id="PF14322"/>
    </source>
</evidence>
<dbReference type="InterPro" id="IPR012944">
    <property type="entry name" value="SusD_RagB_dom"/>
</dbReference>
<dbReference type="InterPro" id="IPR033985">
    <property type="entry name" value="SusD-like_N"/>
</dbReference>
<keyword evidence="5" id="KW-0998">Cell outer membrane</keyword>
<feature type="domain" description="SusD-like N-terminal" evidence="7">
    <location>
        <begin position="85"/>
        <end position="231"/>
    </location>
</feature>
<name>A0A512BDQ0_9BACT</name>
<comment type="similarity">
    <text evidence="2">Belongs to the SusD family.</text>
</comment>
<evidence type="ECO:0008006" key="10">
    <source>
        <dbReference type="Google" id="ProtNLM"/>
    </source>
</evidence>
<accession>A0A512BDQ0</accession>
<dbReference type="OrthoDB" id="5694214at2"/>
<reference evidence="8 9" key="1">
    <citation type="submission" date="2019-07" db="EMBL/GenBank/DDBJ databases">
        <title>Whole genome shotgun sequence of Segetibacter aerophilus NBRC 106135.</title>
        <authorList>
            <person name="Hosoyama A."/>
            <person name="Uohara A."/>
            <person name="Ohji S."/>
            <person name="Ichikawa N."/>
        </authorList>
    </citation>
    <scope>NUCLEOTIDE SEQUENCE [LARGE SCALE GENOMIC DNA]</scope>
    <source>
        <strain evidence="8 9">NBRC 106135</strain>
    </source>
</reference>
<evidence type="ECO:0000313" key="8">
    <source>
        <dbReference type="EMBL" id="GEO10080.1"/>
    </source>
</evidence>
<dbReference type="EMBL" id="BJYT01000009">
    <property type="protein sequence ID" value="GEO10080.1"/>
    <property type="molecule type" value="Genomic_DNA"/>
</dbReference>
<sequence length="619" mass="69108">MRTSLKYIKIIGVLTTIIATVASCKKEYLEPQPLSFYEPSATYVDATAMRAALAACARNLRFEYYGGNPAILTEMLFTEIAVEGVTDKSGPAQDLNLQITPDGVQADDDDHNKIYVYWREGYSGIKYANTVISRIDDATYSSPAERNAILGAAYFHRALRYYKLVHQFGDVPAIMNEITAPKLDFYSTKKDVILQKIKLDLDSALLWTSDNVNKGEVTKGAVAHLLTKVNLALGDFDAAITAANVAINGPYSLMKTNFGSAPAPIVFVPGSATPQSLPHNVIWDLHRPENKSIGANKEGLYMIIDRFGDGQFGTGMTIMRQAVAFWGTNVNTPSGKKGTYDNLTADLVQSNFVGRGIGRTRPSNYAQYEIWNDPNDLRHAKGNWMNMEDLLYNEPGLKTINDPNYLKNLQLRNAAGGLLCTDTIRSWYGWPQYKVFVDDNENAPKQGGHSDWYMFRLAETYLLRAEAYFWKGNQALAAADINAVRTRANCAPITAADVNMGTILDERARELYFEENRKTEMTRISFLFAKTGKAAENGKVYSLANISESNYLYDRVMAKNNFYKLGIVTNHNDKYTMSPYHILWPIPTRSINGNSNGRINQNKGYVGFENNVPALDKIP</sequence>
<comment type="caution">
    <text evidence="8">The sequence shown here is derived from an EMBL/GenBank/DDBJ whole genome shotgun (WGS) entry which is preliminary data.</text>
</comment>
<dbReference type="GO" id="GO:0009279">
    <property type="term" value="C:cell outer membrane"/>
    <property type="evidence" value="ECO:0007669"/>
    <property type="project" value="UniProtKB-SubCell"/>
</dbReference>
<organism evidence="8 9">
    <name type="scientific">Segetibacter aerophilus</name>
    <dbReference type="NCBI Taxonomy" id="670293"/>
    <lineage>
        <taxon>Bacteria</taxon>
        <taxon>Pseudomonadati</taxon>
        <taxon>Bacteroidota</taxon>
        <taxon>Chitinophagia</taxon>
        <taxon>Chitinophagales</taxon>
        <taxon>Chitinophagaceae</taxon>
        <taxon>Segetibacter</taxon>
    </lineage>
</organism>
<dbReference type="Proteomes" id="UP000321513">
    <property type="component" value="Unassembled WGS sequence"/>
</dbReference>
<proteinExistence type="inferred from homology"/>
<dbReference type="RefSeq" id="WP_147204196.1">
    <property type="nucleotide sequence ID" value="NZ_BJYT01000009.1"/>
</dbReference>
<evidence type="ECO:0000256" key="1">
    <source>
        <dbReference type="ARBA" id="ARBA00004442"/>
    </source>
</evidence>
<keyword evidence="3" id="KW-0732">Signal</keyword>
<evidence type="ECO:0000259" key="6">
    <source>
        <dbReference type="Pfam" id="PF07980"/>
    </source>
</evidence>
<dbReference type="Pfam" id="PF07980">
    <property type="entry name" value="SusD_RagB"/>
    <property type="match status" value="1"/>
</dbReference>
<dbReference type="Pfam" id="PF14322">
    <property type="entry name" value="SusD-like_3"/>
    <property type="match status" value="1"/>
</dbReference>
<dbReference type="SUPFAM" id="SSF48452">
    <property type="entry name" value="TPR-like"/>
    <property type="match status" value="1"/>
</dbReference>
<dbReference type="InterPro" id="IPR011990">
    <property type="entry name" value="TPR-like_helical_dom_sf"/>
</dbReference>
<keyword evidence="4" id="KW-0472">Membrane</keyword>
<evidence type="ECO:0000256" key="2">
    <source>
        <dbReference type="ARBA" id="ARBA00006275"/>
    </source>
</evidence>